<dbReference type="Gene3D" id="3.40.190.10">
    <property type="entry name" value="Periplasmic binding protein-like II"/>
    <property type="match status" value="1"/>
</dbReference>
<reference evidence="1" key="1">
    <citation type="submission" date="2020-07" db="EMBL/GenBank/DDBJ databases">
        <title>Huge and variable diversity of episymbiotic CPR bacteria and DPANN archaea in groundwater ecosystems.</title>
        <authorList>
            <person name="He C.Y."/>
            <person name="Keren R."/>
            <person name="Whittaker M."/>
            <person name="Farag I.F."/>
            <person name="Doudna J."/>
            <person name="Cate J.H.D."/>
            <person name="Banfield J.F."/>
        </authorList>
    </citation>
    <scope>NUCLEOTIDE SEQUENCE</scope>
    <source>
        <strain evidence="1">NC_groundwater_717_Ag_S-0.2um_59_8</strain>
    </source>
</reference>
<evidence type="ECO:0000313" key="1">
    <source>
        <dbReference type="EMBL" id="MBI3016265.1"/>
    </source>
</evidence>
<accession>A0A932GSM0</accession>
<name>A0A932GSM0_UNCTE</name>
<gene>
    <name evidence="1" type="ORF">HYY65_14650</name>
</gene>
<sequence length="109" mass="11582">MTGGRRGQWGRRTVAVAWIALVCWAGVVSNAQGAETETLRANYSSPSGLMAPLWLAQDKGLFVRYGLAVDLKYIASGTATQALLSGSLDIVNPGGEILEARLNGEKVVY</sequence>
<proteinExistence type="predicted"/>
<dbReference type="SUPFAM" id="SSF53850">
    <property type="entry name" value="Periplasmic binding protein-like II"/>
    <property type="match status" value="1"/>
</dbReference>
<evidence type="ECO:0000313" key="2">
    <source>
        <dbReference type="Proteomes" id="UP000741360"/>
    </source>
</evidence>
<evidence type="ECO:0008006" key="3">
    <source>
        <dbReference type="Google" id="ProtNLM"/>
    </source>
</evidence>
<comment type="caution">
    <text evidence="1">The sequence shown here is derived from an EMBL/GenBank/DDBJ whole genome shotgun (WGS) entry which is preliminary data.</text>
</comment>
<dbReference type="AlphaFoldDB" id="A0A932GSM0"/>
<dbReference type="Proteomes" id="UP000741360">
    <property type="component" value="Unassembled WGS sequence"/>
</dbReference>
<organism evidence="1 2">
    <name type="scientific">Tectimicrobiota bacterium</name>
    <dbReference type="NCBI Taxonomy" id="2528274"/>
    <lineage>
        <taxon>Bacteria</taxon>
        <taxon>Pseudomonadati</taxon>
        <taxon>Nitrospinota/Tectimicrobiota group</taxon>
        <taxon>Candidatus Tectimicrobiota</taxon>
    </lineage>
</organism>
<dbReference type="EMBL" id="JACPSX010000283">
    <property type="protein sequence ID" value="MBI3016265.1"/>
    <property type="molecule type" value="Genomic_DNA"/>
</dbReference>
<feature type="non-terminal residue" evidence="1">
    <location>
        <position position="109"/>
    </location>
</feature>
<protein>
    <recommendedName>
        <fullName evidence="3">SsuA/THI5-like domain-containing protein</fullName>
    </recommendedName>
</protein>